<dbReference type="PROSITE" id="PS51645">
    <property type="entry name" value="PHR_CRY_ALPHA_BETA"/>
    <property type="match status" value="1"/>
</dbReference>
<organism evidence="6 7">
    <name type="scientific">Paenibacillus alba</name>
    <dbReference type="NCBI Taxonomy" id="1197127"/>
    <lineage>
        <taxon>Bacteria</taxon>
        <taxon>Bacillati</taxon>
        <taxon>Bacillota</taxon>
        <taxon>Bacilli</taxon>
        <taxon>Bacillales</taxon>
        <taxon>Paenibacillaceae</taxon>
        <taxon>Paenibacillus</taxon>
    </lineage>
</organism>
<dbReference type="Gene3D" id="1.10.579.10">
    <property type="entry name" value="DNA Cyclobutane Dipyrimidine Photolyase, subunit A, domain 3"/>
    <property type="match status" value="1"/>
</dbReference>
<proteinExistence type="inferred from homology"/>
<comment type="similarity">
    <text evidence="4">Belongs to the DNA photolyase family.</text>
</comment>
<sequence>MKVFIHRKDLRVDDLAAFNYLLESGTPSLHMLILDPSLLGHSRHEAHSGKQFLRYVKRLMNLYQQYGRTLYVVYGEPEVVLELLLQNTPIDEVVLHSDFTPYAKSRDGKLRDVARELGVSFTAFIDHTLADLADFQNTSGKSDPYKVFTPFYRKLNTYLQTFYRPSSPIHLSDLSTVNLAHWEGGHRLLELLQSFAPPFSLEDSPEAEDPAEQFDDFLRDHLPYYANQRDHYAYDGTSSLSAAINAGAISIRKVYEAVMDQEHAAAWVRQLIWRDFYMYQAIYDDNFFSYEKCFDLSALSDRHFERWCSGQTGVPIIDAAMTELNETGRMPNRLRMITAMFLTKNLLCPFPLGEQYFRDKLHDYDNILNRGGWLWSASLGFDASPYFRIMNPVTQSATYDPSGQYLRRWLPQLMEQSDKQIHLPQTHAIVDIKASRAAAIEVYKHIIRSKQIDGPDGSLQRNES</sequence>
<keyword evidence="4" id="KW-0157">Chromophore</keyword>
<feature type="domain" description="Photolyase/cryptochrome alpha/beta" evidence="5">
    <location>
        <begin position="1"/>
        <end position="129"/>
    </location>
</feature>
<accession>A0ABU6G859</accession>
<keyword evidence="3 4" id="KW-0274">FAD</keyword>
<dbReference type="PRINTS" id="PR00147">
    <property type="entry name" value="DNAPHOTLYASE"/>
</dbReference>
<evidence type="ECO:0000256" key="4">
    <source>
        <dbReference type="RuleBase" id="RU004182"/>
    </source>
</evidence>
<evidence type="ECO:0000256" key="1">
    <source>
        <dbReference type="ARBA" id="ARBA00001974"/>
    </source>
</evidence>
<evidence type="ECO:0000256" key="2">
    <source>
        <dbReference type="ARBA" id="ARBA00022630"/>
    </source>
</evidence>
<dbReference type="Pfam" id="PF00875">
    <property type="entry name" value="DNA_photolyase"/>
    <property type="match status" value="1"/>
</dbReference>
<keyword evidence="7" id="KW-1185">Reference proteome</keyword>
<dbReference type="PANTHER" id="PTHR11455:SF9">
    <property type="entry name" value="CRYPTOCHROME CIRCADIAN CLOCK 5 ISOFORM X1"/>
    <property type="match status" value="1"/>
</dbReference>
<dbReference type="Pfam" id="PF03441">
    <property type="entry name" value="FAD_binding_7"/>
    <property type="match status" value="1"/>
</dbReference>
<dbReference type="InterPro" id="IPR005101">
    <property type="entry name" value="Cryptochr/Photolyase_FAD-bd"/>
</dbReference>
<dbReference type="EMBL" id="JARLKY010000065">
    <property type="protein sequence ID" value="MEC0230362.1"/>
    <property type="molecule type" value="Genomic_DNA"/>
</dbReference>
<dbReference type="SUPFAM" id="SSF48173">
    <property type="entry name" value="Cryptochrome/photolyase FAD-binding domain"/>
    <property type="match status" value="1"/>
</dbReference>
<comment type="cofactor">
    <cofactor evidence="1">
        <name>FAD</name>
        <dbReference type="ChEBI" id="CHEBI:57692"/>
    </cofactor>
</comment>
<dbReference type="SUPFAM" id="SSF52425">
    <property type="entry name" value="Cryptochrome/photolyase, N-terminal domain"/>
    <property type="match status" value="1"/>
</dbReference>
<comment type="caution">
    <text evidence="6">The sequence shown here is derived from an EMBL/GenBank/DDBJ whole genome shotgun (WGS) entry which is preliminary data.</text>
</comment>
<evidence type="ECO:0000256" key="3">
    <source>
        <dbReference type="ARBA" id="ARBA00022827"/>
    </source>
</evidence>
<protein>
    <submittedName>
        <fullName evidence="6">Deoxyribodipyrimidine photo-lyase</fullName>
    </submittedName>
</protein>
<evidence type="ECO:0000259" key="5">
    <source>
        <dbReference type="PROSITE" id="PS51645"/>
    </source>
</evidence>
<dbReference type="PANTHER" id="PTHR11455">
    <property type="entry name" value="CRYPTOCHROME"/>
    <property type="match status" value="1"/>
</dbReference>
<gene>
    <name evidence="6" type="ORF">P4I72_24830</name>
</gene>
<dbReference type="InterPro" id="IPR014729">
    <property type="entry name" value="Rossmann-like_a/b/a_fold"/>
</dbReference>
<dbReference type="InterPro" id="IPR002081">
    <property type="entry name" value="Cryptochrome/DNA_photolyase_1"/>
</dbReference>
<dbReference type="InterPro" id="IPR036134">
    <property type="entry name" value="Crypto/Photolyase_FAD-like_sf"/>
</dbReference>
<dbReference type="Proteomes" id="UP001338137">
    <property type="component" value="Unassembled WGS sequence"/>
</dbReference>
<evidence type="ECO:0000313" key="6">
    <source>
        <dbReference type="EMBL" id="MEC0230362.1"/>
    </source>
</evidence>
<dbReference type="InterPro" id="IPR036155">
    <property type="entry name" value="Crypto/Photolyase_N_sf"/>
</dbReference>
<dbReference type="InterPro" id="IPR006050">
    <property type="entry name" value="DNA_photolyase_N"/>
</dbReference>
<name>A0ABU6G859_9BACL</name>
<dbReference type="Gene3D" id="1.25.40.80">
    <property type="match status" value="1"/>
</dbReference>
<reference evidence="6 7" key="1">
    <citation type="submission" date="2023-03" db="EMBL/GenBank/DDBJ databases">
        <title>Bacillus Genome Sequencing.</title>
        <authorList>
            <person name="Dunlap C."/>
        </authorList>
    </citation>
    <scope>NUCLEOTIDE SEQUENCE [LARGE SCALE GENOMIC DNA]</scope>
    <source>
        <strain evidence="6 7">BD-533</strain>
    </source>
</reference>
<keyword evidence="2 4" id="KW-0285">Flavoprotein</keyword>
<dbReference type="Gene3D" id="3.40.50.620">
    <property type="entry name" value="HUPs"/>
    <property type="match status" value="1"/>
</dbReference>
<evidence type="ECO:0000313" key="7">
    <source>
        <dbReference type="Proteomes" id="UP001338137"/>
    </source>
</evidence>